<organism evidence="2 3">
    <name type="scientific">Lentinus tigrinus ALCF2SS1-6</name>
    <dbReference type="NCBI Taxonomy" id="1328759"/>
    <lineage>
        <taxon>Eukaryota</taxon>
        <taxon>Fungi</taxon>
        <taxon>Dikarya</taxon>
        <taxon>Basidiomycota</taxon>
        <taxon>Agaricomycotina</taxon>
        <taxon>Agaricomycetes</taxon>
        <taxon>Polyporales</taxon>
        <taxon>Polyporaceae</taxon>
        <taxon>Lentinus</taxon>
    </lineage>
</organism>
<dbReference type="AlphaFoldDB" id="A0A5C2RUA5"/>
<name>A0A5C2RUA5_9APHY</name>
<dbReference type="STRING" id="1328759.A0A5C2RUA5"/>
<dbReference type="Proteomes" id="UP000313359">
    <property type="component" value="Unassembled WGS sequence"/>
</dbReference>
<accession>A0A5C2RUA5</accession>
<protein>
    <recommendedName>
        <fullName evidence="1">DUF6699 domain-containing protein</fullName>
    </recommendedName>
</protein>
<gene>
    <name evidence="2" type="ORF">L227DRAFT_616372</name>
</gene>
<sequence>MDVPRVIHFTPQTLSPSFTNTSLVPSTGQSAATAAHPAVVNADSEPSIDWLLTASHHHAPSPPLQWDLVRHPNSITLSTGTPPALEDLARCAMHSSPTLLSITLVFPGLPLSVVIEPAHPPSSTSLPYLTVGDVLYGLYRAL</sequence>
<evidence type="ECO:0000313" key="2">
    <source>
        <dbReference type="EMBL" id="RPD54155.1"/>
    </source>
</evidence>
<dbReference type="InterPro" id="IPR046522">
    <property type="entry name" value="DUF6699"/>
</dbReference>
<feature type="domain" description="DUF6699" evidence="1">
    <location>
        <begin position="64"/>
        <end position="142"/>
    </location>
</feature>
<dbReference type="OrthoDB" id="3144234at2759"/>
<proteinExistence type="predicted"/>
<dbReference type="Pfam" id="PF20415">
    <property type="entry name" value="DUF6699"/>
    <property type="match status" value="1"/>
</dbReference>
<evidence type="ECO:0000259" key="1">
    <source>
        <dbReference type="Pfam" id="PF20415"/>
    </source>
</evidence>
<keyword evidence="3" id="KW-1185">Reference proteome</keyword>
<dbReference type="EMBL" id="ML122309">
    <property type="protein sequence ID" value="RPD54155.1"/>
    <property type="molecule type" value="Genomic_DNA"/>
</dbReference>
<reference evidence="2" key="1">
    <citation type="journal article" date="2018" name="Genome Biol. Evol.">
        <title>Genomics and development of Lentinus tigrinus, a white-rot wood-decaying mushroom with dimorphic fruiting bodies.</title>
        <authorList>
            <person name="Wu B."/>
            <person name="Xu Z."/>
            <person name="Knudson A."/>
            <person name="Carlson A."/>
            <person name="Chen N."/>
            <person name="Kovaka S."/>
            <person name="LaButti K."/>
            <person name="Lipzen A."/>
            <person name="Pennachio C."/>
            <person name="Riley R."/>
            <person name="Schakwitz W."/>
            <person name="Umezawa K."/>
            <person name="Ohm R.A."/>
            <person name="Grigoriev I.V."/>
            <person name="Nagy L.G."/>
            <person name="Gibbons J."/>
            <person name="Hibbett D."/>
        </authorList>
    </citation>
    <scope>NUCLEOTIDE SEQUENCE [LARGE SCALE GENOMIC DNA]</scope>
    <source>
        <strain evidence="2">ALCF2SS1-6</strain>
    </source>
</reference>
<evidence type="ECO:0000313" key="3">
    <source>
        <dbReference type="Proteomes" id="UP000313359"/>
    </source>
</evidence>